<evidence type="ECO:0000256" key="1">
    <source>
        <dbReference type="ARBA" id="ARBA00008987"/>
    </source>
</evidence>
<dbReference type="SUPFAM" id="SSF52833">
    <property type="entry name" value="Thioredoxin-like"/>
    <property type="match status" value="1"/>
</dbReference>
<dbReference type="NCBIfam" id="TIGR01068">
    <property type="entry name" value="thioredoxin"/>
    <property type="match status" value="1"/>
</dbReference>
<feature type="site" description="Deprotonates C-terminal active site Cys" evidence="4">
    <location>
        <position position="29"/>
    </location>
</feature>
<dbReference type="InterPro" id="IPR036249">
    <property type="entry name" value="Thioredoxin-like_sf"/>
</dbReference>
<evidence type="ECO:0000256" key="2">
    <source>
        <dbReference type="ARBA" id="ARBA00023157"/>
    </source>
</evidence>
<feature type="disulfide bond" description="Redox-active" evidence="5">
    <location>
        <begin position="35"/>
        <end position="38"/>
    </location>
</feature>
<dbReference type="Gene3D" id="3.40.30.10">
    <property type="entry name" value="Glutaredoxin"/>
    <property type="match status" value="1"/>
</dbReference>
<dbReference type="PANTHER" id="PTHR46115">
    <property type="entry name" value="THIOREDOXIN-LIKE PROTEIN 1"/>
    <property type="match status" value="1"/>
</dbReference>
<organism evidence="7 8">
    <name type="scientific">Lecanosticta acicola</name>
    <dbReference type="NCBI Taxonomy" id="111012"/>
    <lineage>
        <taxon>Eukaryota</taxon>
        <taxon>Fungi</taxon>
        <taxon>Dikarya</taxon>
        <taxon>Ascomycota</taxon>
        <taxon>Pezizomycotina</taxon>
        <taxon>Dothideomycetes</taxon>
        <taxon>Dothideomycetidae</taxon>
        <taxon>Mycosphaerellales</taxon>
        <taxon>Mycosphaerellaceae</taxon>
        <taxon>Lecanosticta</taxon>
    </lineage>
</organism>
<sequence length="111" mass="12349">MAAKEGVHVLSNKKDFDEALGQDKLMVVDFYATWCGPCKIIAPKVVEMSDRYPDARFFKVDVDELPDVAQEWSVRAMPTFMLFKSGEKLQEVVGANPVALDAAIKAQLEKA</sequence>
<evidence type="ECO:0000256" key="3">
    <source>
        <dbReference type="PIRNR" id="PIRNR000077"/>
    </source>
</evidence>
<dbReference type="AlphaFoldDB" id="A0AAI9E918"/>
<dbReference type="InterPro" id="IPR017937">
    <property type="entry name" value="Thioredoxin_CS"/>
</dbReference>
<dbReference type="GO" id="GO:0015035">
    <property type="term" value="F:protein-disulfide reductase activity"/>
    <property type="evidence" value="ECO:0007669"/>
    <property type="project" value="InterPro"/>
</dbReference>
<feature type="site" description="Contributes to redox potential value" evidence="4">
    <location>
        <position position="37"/>
    </location>
</feature>
<dbReference type="Pfam" id="PF00085">
    <property type="entry name" value="Thioredoxin"/>
    <property type="match status" value="1"/>
</dbReference>
<protein>
    <recommendedName>
        <fullName evidence="3">Thioredoxin</fullName>
    </recommendedName>
</protein>
<dbReference type="CDD" id="cd02947">
    <property type="entry name" value="TRX_family"/>
    <property type="match status" value="1"/>
</dbReference>
<gene>
    <name evidence="7" type="ORF">LECACI_7A002930</name>
</gene>
<accession>A0AAI9E918</accession>
<keyword evidence="5" id="KW-0676">Redox-active center</keyword>
<dbReference type="EMBL" id="CAVMBE010000013">
    <property type="protein sequence ID" value="CAK3930882.1"/>
    <property type="molecule type" value="Genomic_DNA"/>
</dbReference>
<dbReference type="PIRSF" id="PIRSF000077">
    <property type="entry name" value="Thioredoxin"/>
    <property type="match status" value="1"/>
</dbReference>
<comment type="similarity">
    <text evidence="1 3">Belongs to the thioredoxin family.</text>
</comment>
<evidence type="ECO:0000256" key="4">
    <source>
        <dbReference type="PIRSR" id="PIRSR000077-1"/>
    </source>
</evidence>
<reference evidence="7" key="1">
    <citation type="submission" date="2023-11" db="EMBL/GenBank/DDBJ databases">
        <authorList>
            <person name="Alioto T."/>
            <person name="Alioto T."/>
            <person name="Gomez Garrido J."/>
        </authorList>
    </citation>
    <scope>NUCLEOTIDE SEQUENCE</scope>
</reference>
<feature type="active site" description="Nucleophile" evidence="4">
    <location>
        <position position="38"/>
    </location>
</feature>
<evidence type="ECO:0000313" key="7">
    <source>
        <dbReference type="EMBL" id="CAK3930882.1"/>
    </source>
</evidence>
<dbReference type="InterPro" id="IPR005746">
    <property type="entry name" value="Thioredoxin"/>
</dbReference>
<dbReference type="PROSITE" id="PS51352">
    <property type="entry name" value="THIOREDOXIN_2"/>
    <property type="match status" value="1"/>
</dbReference>
<dbReference type="PROSITE" id="PS00194">
    <property type="entry name" value="THIOREDOXIN_1"/>
    <property type="match status" value="1"/>
</dbReference>
<feature type="domain" description="Thioredoxin" evidence="6">
    <location>
        <begin position="1"/>
        <end position="109"/>
    </location>
</feature>
<comment type="caution">
    <text evidence="7">The sequence shown here is derived from an EMBL/GenBank/DDBJ whole genome shotgun (WGS) entry which is preliminary data.</text>
</comment>
<keyword evidence="2 5" id="KW-1015">Disulfide bond</keyword>
<evidence type="ECO:0000313" key="8">
    <source>
        <dbReference type="Proteomes" id="UP001296104"/>
    </source>
</evidence>
<evidence type="ECO:0000259" key="6">
    <source>
        <dbReference type="PROSITE" id="PS51352"/>
    </source>
</evidence>
<name>A0AAI9E918_9PEZI</name>
<feature type="site" description="Contributes to redox potential value" evidence="4">
    <location>
        <position position="36"/>
    </location>
</feature>
<dbReference type="FunFam" id="3.40.30.10:FF:000245">
    <property type="entry name" value="Thioredoxin"/>
    <property type="match status" value="1"/>
</dbReference>
<keyword evidence="8" id="KW-1185">Reference proteome</keyword>
<dbReference type="PRINTS" id="PR00421">
    <property type="entry name" value="THIOREDOXIN"/>
</dbReference>
<dbReference type="Proteomes" id="UP001296104">
    <property type="component" value="Unassembled WGS sequence"/>
</dbReference>
<evidence type="ECO:0000256" key="5">
    <source>
        <dbReference type="PIRSR" id="PIRSR000077-4"/>
    </source>
</evidence>
<dbReference type="InterPro" id="IPR013766">
    <property type="entry name" value="Thioredoxin_domain"/>
</dbReference>
<feature type="active site" description="Nucleophile" evidence="4">
    <location>
        <position position="35"/>
    </location>
</feature>
<proteinExistence type="inferred from homology"/>